<comment type="caution">
    <text evidence="5">The sequence shown here is derived from an EMBL/GenBank/DDBJ whole genome shotgun (WGS) entry which is preliminary data.</text>
</comment>
<dbReference type="GO" id="GO:0005524">
    <property type="term" value="F:ATP binding"/>
    <property type="evidence" value="ECO:0007669"/>
    <property type="project" value="UniProtKB-KW"/>
</dbReference>
<organism evidence="5 6">
    <name type="scientific">Lentilactobacillus kisonensis F0435</name>
    <dbReference type="NCBI Taxonomy" id="797516"/>
    <lineage>
        <taxon>Bacteria</taxon>
        <taxon>Bacillati</taxon>
        <taxon>Bacillota</taxon>
        <taxon>Bacilli</taxon>
        <taxon>Lactobacillales</taxon>
        <taxon>Lactobacillaceae</taxon>
        <taxon>Lentilactobacillus</taxon>
    </lineage>
</organism>
<dbReference type="Proteomes" id="UP000005025">
    <property type="component" value="Unassembled WGS sequence"/>
</dbReference>
<dbReference type="PANTHER" id="PTHR42711:SF17">
    <property type="entry name" value="ABC TRANSPORTER ATP-BINDING PROTEIN"/>
    <property type="match status" value="1"/>
</dbReference>
<dbReference type="HOGENOM" id="CLU_000604_1_2_9"/>
<keyword evidence="1" id="KW-0813">Transport</keyword>
<dbReference type="PANTHER" id="PTHR42711">
    <property type="entry name" value="ABC TRANSPORTER ATP-BINDING PROTEIN"/>
    <property type="match status" value="1"/>
</dbReference>
<reference evidence="5 6" key="1">
    <citation type="submission" date="2011-09" db="EMBL/GenBank/DDBJ databases">
        <authorList>
            <person name="Weinstock G."/>
            <person name="Sodergren E."/>
            <person name="Clifton S."/>
            <person name="Fulton L."/>
            <person name="Fulton B."/>
            <person name="Courtney L."/>
            <person name="Fronick C."/>
            <person name="Harrison M."/>
            <person name="Strong C."/>
            <person name="Farmer C."/>
            <person name="Delahaunty K."/>
            <person name="Markovic C."/>
            <person name="Hall O."/>
            <person name="Minx P."/>
            <person name="Tomlinson C."/>
            <person name="Mitreva M."/>
            <person name="Hou S."/>
            <person name="Chen J."/>
            <person name="Wollam A."/>
            <person name="Pepin K.H."/>
            <person name="Johnson M."/>
            <person name="Bhonagiri V."/>
            <person name="Zhang X."/>
            <person name="Suruliraj S."/>
            <person name="Warren W."/>
            <person name="Chinwalla A."/>
            <person name="Mardis E.R."/>
            <person name="Wilson R.K."/>
        </authorList>
    </citation>
    <scope>NUCLEOTIDE SEQUENCE [LARGE SCALE GENOMIC DNA]</scope>
    <source>
        <strain evidence="5 6">F0435</strain>
    </source>
</reference>
<dbReference type="CDD" id="cd03230">
    <property type="entry name" value="ABC_DR_subfamily_A"/>
    <property type="match status" value="1"/>
</dbReference>
<dbReference type="STRING" id="797516.HMPREF9104_00756"/>
<dbReference type="PROSITE" id="PS50893">
    <property type="entry name" value="ABC_TRANSPORTER_2"/>
    <property type="match status" value="1"/>
</dbReference>
<dbReference type="PROSITE" id="PS00211">
    <property type="entry name" value="ABC_TRANSPORTER_1"/>
    <property type="match status" value="1"/>
</dbReference>
<protein>
    <submittedName>
        <fullName evidence="5">ABC transporter, ATP-binding protein</fullName>
    </submittedName>
</protein>
<name>H1LDT1_9LACO</name>
<proteinExistence type="predicted"/>
<dbReference type="EMBL" id="AGRJ01000075">
    <property type="protein sequence ID" value="EHO53052.1"/>
    <property type="molecule type" value="Genomic_DNA"/>
</dbReference>
<dbReference type="AlphaFoldDB" id="H1LDT1"/>
<dbReference type="OrthoDB" id="9804819at2"/>
<sequence>MTFVISLPDICFYRRFRFTLKLRISIKKPEMTTMTAIIQVTNVSKQFAQKSILSHINFDVAPGEIIGLIGKNGAGKSTLINMMLGLTEPTDGKITLFGQAPQSKTIKDKIGVMFQDSFGLDRVRGSELIQLVRSYYSHPLPFSEVVKLAALGENLTTMVTKMSGGQRRKLNFALAMAGNPELLFLDEPTAGMDANIRYDFWQQIQQLSQAGKTIIVTSHYLEEIEDVASRIIFLKDHHVLYDGPLAGLQKSFTHTIVEFDSSLPEAQIAALIHNGDLDSHNQSHYVFVTEDADAVVRELTPEIANVRNLRITQQSLDQIFREVIKEGD</sequence>
<evidence type="ECO:0000256" key="2">
    <source>
        <dbReference type="ARBA" id="ARBA00022741"/>
    </source>
</evidence>
<dbReference type="Gene3D" id="3.40.50.300">
    <property type="entry name" value="P-loop containing nucleotide triphosphate hydrolases"/>
    <property type="match status" value="1"/>
</dbReference>
<feature type="domain" description="ABC transporter" evidence="4">
    <location>
        <begin position="38"/>
        <end position="261"/>
    </location>
</feature>
<evidence type="ECO:0000313" key="5">
    <source>
        <dbReference type="EMBL" id="EHO53052.1"/>
    </source>
</evidence>
<evidence type="ECO:0000256" key="3">
    <source>
        <dbReference type="ARBA" id="ARBA00022840"/>
    </source>
</evidence>
<evidence type="ECO:0000256" key="1">
    <source>
        <dbReference type="ARBA" id="ARBA00022448"/>
    </source>
</evidence>
<accession>H1LDT1</accession>
<dbReference type="Pfam" id="PF00005">
    <property type="entry name" value="ABC_tran"/>
    <property type="match status" value="1"/>
</dbReference>
<dbReference type="InterPro" id="IPR003439">
    <property type="entry name" value="ABC_transporter-like_ATP-bd"/>
</dbReference>
<dbReference type="InterPro" id="IPR050763">
    <property type="entry name" value="ABC_transporter_ATP-binding"/>
</dbReference>
<evidence type="ECO:0000313" key="6">
    <source>
        <dbReference type="Proteomes" id="UP000005025"/>
    </source>
</evidence>
<dbReference type="PATRIC" id="fig|797516.3.peg.679"/>
<dbReference type="SUPFAM" id="SSF52540">
    <property type="entry name" value="P-loop containing nucleoside triphosphate hydrolases"/>
    <property type="match status" value="1"/>
</dbReference>
<dbReference type="InterPro" id="IPR027417">
    <property type="entry name" value="P-loop_NTPase"/>
</dbReference>
<dbReference type="GO" id="GO:0016887">
    <property type="term" value="F:ATP hydrolysis activity"/>
    <property type="evidence" value="ECO:0007669"/>
    <property type="project" value="InterPro"/>
</dbReference>
<dbReference type="InterPro" id="IPR003593">
    <property type="entry name" value="AAA+_ATPase"/>
</dbReference>
<evidence type="ECO:0000259" key="4">
    <source>
        <dbReference type="PROSITE" id="PS50893"/>
    </source>
</evidence>
<dbReference type="SMART" id="SM00382">
    <property type="entry name" value="AAA"/>
    <property type="match status" value="1"/>
</dbReference>
<dbReference type="InterPro" id="IPR017871">
    <property type="entry name" value="ABC_transporter-like_CS"/>
</dbReference>
<keyword evidence="2" id="KW-0547">Nucleotide-binding</keyword>
<gene>
    <name evidence="5" type="ORF">HMPREF9104_00756</name>
</gene>
<keyword evidence="3 5" id="KW-0067">ATP-binding</keyword>